<dbReference type="GO" id="GO:0016020">
    <property type="term" value="C:membrane"/>
    <property type="evidence" value="ECO:0007669"/>
    <property type="project" value="UniProtKB-SubCell"/>
</dbReference>
<evidence type="ECO:0000313" key="7">
    <source>
        <dbReference type="EMBL" id="ABF87237.1"/>
    </source>
</evidence>
<evidence type="ECO:0000256" key="2">
    <source>
        <dbReference type="ARBA" id="ARBA00022692"/>
    </source>
</evidence>
<dbReference type="PROSITE" id="PS50801">
    <property type="entry name" value="STAS"/>
    <property type="match status" value="1"/>
</dbReference>
<keyword evidence="8" id="KW-1185">Reference proteome</keyword>
<feature type="transmembrane region" description="Helical" evidence="5">
    <location>
        <begin position="260"/>
        <end position="279"/>
    </location>
</feature>
<dbReference type="STRING" id="246197.MXAN_6505"/>
<gene>
    <name evidence="7" type="ordered locus">MXAN_6505</name>
</gene>
<dbReference type="PANTHER" id="PTHR11814">
    <property type="entry name" value="SULFATE TRANSPORTER"/>
    <property type="match status" value="1"/>
</dbReference>
<protein>
    <submittedName>
        <fullName evidence="7">Sulfate permease</fullName>
    </submittedName>
</protein>
<feature type="transmembrane region" description="Helical" evidence="5">
    <location>
        <begin position="178"/>
        <end position="206"/>
    </location>
</feature>
<feature type="transmembrane region" description="Helical" evidence="5">
    <location>
        <begin position="390"/>
        <end position="421"/>
    </location>
</feature>
<dbReference type="InterPro" id="IPR036513">
    <property type="entry name" value="STAS_dom_sf"/>
</dbReference>
<dbReference type="NCBIfam" id="TIGR00815">
    <property type="entry name" value="sulP"/>
    <property type="match status" value="1"/>
</dbReference>
<dbReference type="InterPro" id="IPR011547">
    <property type="entry name" value="SLC26A/SulP_dom"/>
</dbReference>
<evidence type="ECO:0000256" key="1">
    <source>
        <dbReference type="ARBA" id="ARBA00004141"/>
    </source>
</evidence>
<feature type="transmembrane region" description="Helical" evidence="5">
    <location>
        <begin position="336"/>
        <end position="356"/>
    </location>
</feature>
<reference evidence="7 8" key="1">
    <citation type="journal article" date="2006" name="Proc. Natl. Acad. Sci. U.S.A.">
        <title>Evolution of sensory complexity recorded in a myxobacterial genome.</title>
        <authorList>
            <person name="Goldman B.S."/>
            <person name="Nierman W.C."/>
            <person name="Kaiser D."/>
            <person name="Slater S.C."/>
            <person name="Durkin A.S."/>
            <person name="Eisen J.A."/>
            <person name="Ronning C.M."/>
            <person name="Barbazuk W.B."/>
            <person name="Blanchard M."/>
            <person name="Field C."/>
            <person name="Halling C."/>
            <person name="Hinkle G."/>
            <person name="Iartchuk O."/>
            <person name="Kim H.S."/>
            <person name="Mackenzie C."/>
            <person name="Madupu R."/>
            <person name="Miller N."/>
            <person name="Shvartsbeyn A."/>
            <person name="Sullivan S.A."/>
            <person name="Vaudin M."/>
            <person name="Wiegand R."/>
            <person name="Kaplan H.B."/>
        </authorList>
    </citation>
    <scope>NUCLEOTIDE SEQUENCE [LARGE SCALE GENOMIC DNA]</scope>
    <source>
        <strain evidence="8">DK1622</strain>
    </source>
</reference>
<feature type="domain" description="STAS" evidence="6">
    <location>
        <begin position="448"/>
        <end position="563"/>
    </location>
</feature>
<dbReference type="InterPro" id="IPR001902">
    <property type="entry name" value="SLC26A/SulP_fam"/>
</dbReference>
<organism evidence="7 8">
    <name type="scientific">Myxococcus xanthus (strain DK1622)</name>
    <dbReference type="NCBI Taxonomy" id="246197"/>
    <lineage>
        <taxon>Bacteria</taxon>
        <taxon>Pseudomonadati</taxon>
        <taxon>Myxococcota</taxon>
        <taxon>Myxococcia</taxon>
        <taxon>Myxococcales</taxon>
        <taxon>Cystobacterineae</taxon>
        <taxon>Myxococcaceae</taxon>
        <taxon>Myxococcus</taxon>
    </lineage>
</organism>
<feature type="transmembrane region" description="Helical" evidence="5">
    <location>
        <begin position="83"/>
        <end position="104"/>
    </location>
</feature>
<keyword evidence="3 5" id="KW-1133">Transmembrane helix</keyword>
<feature type="transmembrane region" description="Helical" evidence="5">
    <location>
        <begin position="110"/>
        <end position="131"/>
    </location>
</feature>
<dbReference type="EnsemblBacteria" id="ABF87237">
    <property type="protein sequence ID" value="ABF87237"/>
    <property type="gene ID" value="MXAN_6505"/>
</dbReference>
<comment type="subcellular location">
    <subcellularLocation>
        <location evidence="1">Membrane</location>
        <topology evidence="1">Multi-pass membrane protein</topology>
    </subcellularLocation>
</comment>
<evidence type="ECO:0000256" key="5">
    <source>
        <dbReference type="SAM" id="Phobius"/>
    </source>
</evidence>
<dbReference type="KEGG" id="mxa:MXAN_6505"/>
<dbReference type="SUPFAM" id="SSF52091">
    <property type="entry name" value="SpoIIaa-like"/>
    <property type="match status" value="1"/>
</dbReference>
<feature type="transmembrane region" description="Helical" evidence="5">
    <location>
        <begin position="57"/>
        <end position="76"/>
    </location>
</feature>
<dbReference type="InterPro" id="IPR002645">
    <property type="entry name" value="STAS_dom"/>
</dbReference>
<dbReference type="Gene3D" id="3.30.750.24">
    <property type="entry name" value="STAS domain"/>
    <property type="match status" value="1"/>
</dbReference>
<evidence type="ECO:0000256" key="4">
    <source>
        <dbReference type="ARBA" id="ARBA00023136"/>
    </source>
</evidence>
<dbReference type="CDD" id="cd07042">
    <property type="entry name" value="STAS_SulP_like_sulfate_transporter"/>
    <property type="match status" value="1"/>
</dbReference>
<dbReference type="HOGENOM" id="CLU_003182_13_2_7"/>
<sequence length="629" mass="65819">MPTSATRSAASWLSRAVPFLESVRGYRATWLKRDTVGALTVTALLIPEGMAYAELAGLPPTAAFYAAPAGLVLYALFGSSRQLIVAVSAAVAVLSAATVGALAQAGSPRFVVLTAALALMAGLISLLAGVLRLGRIAQFFSASVLTGFVFGLALIIAIKQVPKLFGVKGGDGNFFERLWFLVTHLGSTHLVTLLVGAGSLIMLLALDRVSKRLPAALVVLALSIVVTALLGLDARGVSVVGKVQAGLVPPQVPDVGLGDLLRLLPGASGIALVAFAEAIGPARMLAARHGYEVDANRELVGLGAANMGAGLFQGFSIGCSLSKSAANDAAGARTEVSAMLAAGFTLLVALFLTPLFRLLPEATLGAIVVVAVSGMMDVREMRRLHRMRRADFLGALVALVGVLALDVLPGLLVAVGVSLFLTVYRASVPRLSELGRVPGTLAFGDVRHAPRPLTVPGMLILRPNEGIFFANATALRDEVMTRVRHAGPSLHAVLLDMEVTADLDVPGADMLAALHDDLARRRVTLMLTRVMAPTGRMLERTGVTAKVGAEHLYAQVLDAVVEHLARASAATPEAQGLVRDGLRRLRMLVEEASTTLDADEGADRERLQTLGRRLGRAESALGEERPGPH</sequence>
<evidence type="ECO:0000256" key="3">
    <source>
        <dbReference type="ARBA" id="ARBA00022989"/>
    </source>
</evidence>
<feature type="transmembrane region" description="Helical" evidence="5">
    <location>
        <begin position="213"/>
        <end position="232"/>
    </location>
</feature>
<dbReference type="GO" id="GO:0055085">
    <property type="term" value="P:transmembrane transport"/>
    <property type="evidence" value="ECO:0007669"/>
    <property type="project" value="InterPro"/>
</dbReference>
<dbReference type="EMBL" id="CP000113">
    <property type="protein sequence ID" value="ABF87237.1"/>
    <property type="molecule type" value="Genomic_DNA"/>
</dbReference>
<dbReference type="Pfam" id="PF01740">
    <property type="entry name" value="STAS"/>
    <property type="match status" value="1"/>
</dbReference>
<evidence type="ECO:0000313" key="8">
    <source>
        <dbReference type="Proteomes" id="UP000002402"/>
    </source>
</evidence>
<dbReference type="GeneID" id="41363713"/>
<keyword evidence="4 5" id="KW-0472">Membrane</keyword>
<feature type="transmembrane region" description="Helical" evidence="5">
    <location>
        <begin position="138"/>
        <end position="158"/>
    </location>
</feature>
<accession>Q1CY95</accession>
<name>Q1CY95_MYXXD</name>
<dbReference type="Proteomes" id="UP000002402">
    <property type="component" value="Chromosome"/>
</dbReference>
<dbReference type="Pfam" id="PF00916">
    <property type="entry name" value="Sulfate_transp"/>
    <property type="match status" value="1"/>
</dbReference>
<dbReference type="OrthoDB" id="9177189at2"/>
<dbReference type="AlphaFoldDB" id="Q1CY95"/>
<keyword evidence="2 5" id="KW-0812">Transmembrane</keyword>
<evidence type="ECO:0000259" key="6">
    <source>
        <dbReference type="PROSITE" id="PS50801"/>
    </source>
</evidence>
<proteinExistence type="predicted"/>
<dbReference type="RefSeq" id="WP_011556436.1">
    <property type="nucleotide sequence ID" value="NC_008095.1"/>
</dbReference>
<dbReference type="eggNOG" id="COG0659">
    <property type="taxonomic scope" value="Bacteria"/>
</dbReference>